<gene>
    <name evidence="3" type="ORF">H9630_14415</name>
</gene>
<dbReference type="RefSeq" id="WP_191716190.1">
    <property type="nucleotide sequence ID" value="NZ_JACSPU010000005.1"/>
</dbReference>
<keyword evidence="4" id="KW-1185">Reference proteome</keyword>
<dbReference type="Gene3D" id="3.40.50.410">
    <property type="entry name" value="von Willebrand factor, type A domain"/>
    <property type="match status" value="1"/>
</dbReference>
<name>A0ABR8WG89_9BACL</name>
<evidence type="ECO:0000313" key="4">
    <source>
        <dbReference type="Proteomes" id="UP000658980"/>
    </source>
</evidence>
<dbReference type="SMART" id="SM00327">
    <property type="entry name" value="VWA"/>
    <property type="match status" value="1"/>
</dbReference>
<dbReference type="Pfam" id="PF00092">
    <property type="entry name" value="VWA"/>
    <property type="match status" value="1"/>
</dbReference>
<protein>
    <submittedName>
        <fullName evidence="3">VWA domain-containing protein</fullName>
    </submittedName>
</protein>
<comment type="caution">
    <text evidence="3">The sequence shown here is derived from an EMBL/GenBank/DDBJ whole genome shotgun (WGS) entry which is preliminary data.</text>
</comment>
<organism evidence="3 4">
    <name type="scientific">Planococcus wigleyi</name>
    <dbReference type="NCBI Taxonomy" id="2762216"/>
    <lineage>
        <taxon>Bacteria</taxon>
        <taxon>Bacillati</taxon>
        <taxon>Bacillota</taxon>
        <taxon>Bacilli</taxon>
        <taxon>Bacillales</taxon>
        <taxon>Caryophanaceae</taxon>
        <taxon>Planococcus</taxon>
    </lineage>
</organism>
<evidence type="ECO:0000313" key="3">
    <source>
        <dbReference type="EMBL" id="MBD8016020.1"/>
    </source>
</evidence>
<dbReference type="InterPro" id="IPR002035">
    <property type="entry name" value="VWF_A"/>
</dbReference>
<proteinExistence type="predicted"/>
<dbReference type="InterPro" id="IPR036465">
    <property type="entry name" value="vWFA_dom_sf"/>
</dbReference>
<accession>A0ABR8WG89</accession>
<dbReference type="Proteomes" id="UP000658980">
    <property type="component" value="Unassembled WGS sequence"/>
</dbReference>
<feature type="region of interest" description="Disordered" evidence="1">
    <location>
        <begin position="24"/>
        <end position="55"/>
    </location>
</feature>
<dbReference type="PROSITE" id="PS51257">
    <property type="entry name" value="PROKAR_LIPOPROTEIN"/>
    <property type="match status" value="1"/>
</dbReference>
<dbReference type="EMBL" id="JACSPU010000005">
    <property type="protein sequence ID" value="MBD8016020.1"/>
    <property type="molecule type" value="Genomic_DNA"/>
</dbReference>
<evidence type="ECO:0000256" key="1">
    <source>
        <dbReference type="SAM" id="MobiDB-lite"/>
    </source>
</evidence>
<feature type="compositionally biased region" description="Acidic residues" evidence="1">
    <location>
        <begin position="40"/>
        <end position="51"/>
    </location>
</feature>
<sequence>MTKFNKLMLFGVLTAGILTGCSDNQNAGAAEEPAVKEEHPSEEEAVEEQQAEEPAAAEAAVHNVEEIVKEKGKYVLQETDQQKEQLQAELEAAPEGMTGEEAYSFAVSLVAADVEEAAEKFEAINPVITIDSATPEDSITLPEEETINVAILLDASGSMAGHVSGGEKMKLAKEAVQTYAGDLPEGSNVMLRVYGHEGSGTNADREMSCSSNEVVYELGAYDEQHFSESLDQFAPAGWTPLAGAIQAAEEDLKEQKGEHVRNVVYVVSDGIETCDGDPVAAAASLNASDIQAEVNIIGFDVDNEGQAQLEAVAKAGNGQYKSVYSESDLNDYLKQEHSRLYWEWLAWSNDRYLEILQQSNNIAGDLLKYNNEIYGKSLAENNRMHSLQYKLTELEKFKDNEAADKFNELANIRHKTLTQYFRQEKDRKDTIRKEMHEELEKKVKETSEEKEGDYAS</sequence>
<feature type="domain" description="VWFA" evidence="2">
    <location>
        <begin position="148"/>
        <end position="340"/>
    </location>
</feature>
<reference evidence="3 4" key="1">
    <citation type="submission" date="2020-08" db="EMBL/GenBank/DDBJ databases">
        <title>A Genomic Blueprint of the Chicken Gut Microbiome.</title>
        <authorList>
            <person name="Gilroy R."/>
            <person name="Ravi A."/>
            <person name="Getino M."/>
            <person name="Pursley I."/>
            <person name="Horton D.L."/>
            <person name="Alikhan N.-F."/>
            <person name="Baker D."/>
            <person name="Gharbi K."/>
            <person name="Hall N."/>
            <person name="Watson M."/>
            <person name="Adriaenssens E.M."/>
            <person name="Foster-Nyarko E."/>
            <person name="Jarju S."/>
            <person name="Secka A."/>
            <person name="Antonio M."/>
            <person name="Oren A."/>
            <person name="Chaudhuri R."/>
            <person name="La Ragione R.M."/>
            <person name="Hildebrand F."/>
            <person name="Pallen M.J."/>
        </authorList>
    </citation>
    <scope>NUCLEOTIDE SEQUENCE [LARGE SCALE GENOMIC DNA]</scope>
    <source>
        <strain evidence="3 4">Sa1BUA13</strain>
    </source>
</reference>
<dbReference type="PROSITE" id="PS50234">
    <property type="entry name" value="VWFA"/>
    <property type="match status" value="1"/>
</dbReference>
<dbReference type="SUPFAM" id="SSF53300">
    <property type="entry name" value="vWA-like"/>
    <property type="match status" value="1"/>
</dbReference>
<evidence type="ECO:0000259" key="2">
    <source>
        <dbReference type="PROSITE" id="PS50234"/>
    </source>
</evidence>